<feature type="domain" description="DUF6535" evidence="3">
    <location>
        <begin position="117"/>
        <end position="295"/>
    </location>
</feature>
<feature type="transmembrane region" description="Helical" evidence="2">
    <location>
        <begin position="301"/>
        <end position="319"/>
    </location>
</feature>
<dbReference type="Pfam" id="PF20153">
    <property type="entry name" value="DUF6535"/>
    <property type="match status" value="1"/>
</dbReference>
<organism evidence="4 5">
    <name type="scientific">Cerrena zonata</name>
    <dbReference type="NCBI Taxonomy" id="2478898"/>
    <lineage>
        <taxon>Eukaryota</taxon>
        <taxon>Fungi</taxon>
        <taxon>Dikarya</taxon>
        <taxon>Basidiomycota</taxon>
        <taxon>Agaricomycotina</taxon>
        <taxon>Agaricomycetes</taxon>
        <taxon>Polyporales</taxon>
        <taxon>Cerrenaceae</taxon>
        <taxon>Cerrena</taxon>
    </lineage>
</organism>
<dbReference type="InterPro" id="IPR045338">
    <property type="entry name" value="DUF6535"/>
</dbReference>
<proteinExistence type="predicted"/>
<evidence type="ECO:0000313" key="4">
    <source>
        <dbReference type="EMBL" id="KAK7677459.1"/>
    </source>
</evidence>
<dbReference type="EMBL" id="JASBNA010000088">
    <property type="protein sequence ID" value="KAK7677459.1"/>
    <property type="molecule type" value="Genomic_DNA"/>
</dbReference>
<evidence type="ECO:0000256" key="1">
    <source>
        <dbReference type="SAM" id="MobiDB-lite"/>
    </source>
</evidence>
<dbReference type="Proteomes" id="UP001385951">
    <property type="component" value="Unassembled WGS sequence"/>
</dbReference>
<dbReference type="AlphaFoldDB" id="A0AAW0FDK4"/>
<evidence type="ECO:0000313" key="5">
    <source>
        <dbReference type="Proteomes" id="UP001385951"/>
    </source>
</evidence>
<feature type="transmembrane region" description="Helical" evidence="2">
    <location>
        <begin position="212"/>
        <end position="235"/>
    </location>
</feature>
<keyword evidence="2" id="KW-0472">Membrane</keyword>
<keyword evidence="2" id="KW-1133">Transmembrane helix</keyword>
<feature type="transmembrane region" description="Helical" evidence="2">
    <location>
        <begin position="139"/>
        <end position="158"/>
    </location>
</feature>
<accession>A0AAW0FDK4</accession>
<feature type="compositionally biased region" description="Polar residues" evidence="1">
    <location>
        <begin position="85"/>
        <end position="100"/>
    </location>
</feature>
<feature type="compositionally biased region" description="Low complexity" evidence="1">
    <location>
        <begin position="63"/>
        <end position="72"/>
    </location>
</feature>
<evidence type="ECO:0000256" key="2">
    <source>
        <dbReference type="SAM" id="Phobius"/>
    </source>
</evidence>
<evidence type="ECO:0000259" key="3">
    <source>
        <dbReference type="Pfam" id="PF20153"/>
    </source>
</evidence>
<keyword evidence="2" id="KW-0812">Transmembrane</keyword>
<reference evidence="4 5" key="1">
    <citation type="submission" date="2022-09" db="EMBL/GenBank/DDBJ databases">
        <authorList>
            <person name="Palmer J.M."/>
        </authorList>
    </citation>
    <scope>NUCLEOTIDE SEQUENCE [LARGE SCALE GENOMIC DNA]</scope>
    <source>
        <strain evidence="4 5">DSM 7382</strain>
    </source>
</reference>
<sequence length="709" mass="80738">MHIIYTQMVRYLERYGTDIFQITGGSHGTSRSHRSLSTTVLVAWLCLSHLYSRSSRRSRRSRTSTYPRASSSDSGEYPIQDDETSTSIQSSMTNQNVSPNTEDKVHRVKIESDRTGWGRISDLLHQYDRARVDDVKEDIDSLLVFAGLFSAVITAFIIESYKTLQQQPEDTTNQILLQISAQLASLTLSGNFINSTIPSLASPPFAPARFSVLINTLWLLSLVFALITASLGILIKQWLHELMARDTQDPCQQVKIRFFREVGVQRWQIFEIAASLPLLLQLALLLFFIGLSAFLHDLNTAVTWVVTGVMILWLVFYLFTTFSPAFSSQCPYKTPMLKGFLYRLRVGNHTWLLSLARALYTHIPATWPTVRRRSRVLCASLRTWSAAWVACEETKVCESDTWDLPSLICSQEILRGEELDETITDCLRDSNLWSLFHCIELFSQGKDPVIQRVLPDVSQGLTCQTCELFLSCIGDLDISFDESLNTPTMYLRVTYASSKTYKSLRSSPILPALLPMFIRLINEDPNPAVYSILTMYSIRHNTMEHHPECFNNLFHYISDDEMQAYSIGSQFVLNLVVATRAICRYIWKQSQVDSDIDMEGIVRWIDMARSDSDPDIPIDPIALVSTFAEVLHSLVSFDVILEHRGALLKVMDELANILHDLDVSLWPSSRRKCVEGIHECFFDQGLREGRLLPELGNLIRTWKPNFNHG</sequence>
<feature type="transmembrane region" description="Helical" evidence="2">
    <location>
        <begin position="269"/>
        <end position="295"/>
    </location>
</feature>
<gene>
    <name evidence="4" type="ORF">QCA50_019572</name>
</gene>
<keyword evidence="5" id="KW-1185">Reference proteome</keyword>
<feature type="region of interest" description="Disordered" evidence="1">
    <location>
        <begin position="57"/>
        <end position="106"/>
    </location>
</feature>
<comment type="caution">
    <text evidence="4">The sequence shown here is derived from an EMBL/GenBank/DDBJ whole genome shotgun (WGS) entry which is preliminary data.</text>
</comment>
<name>A0AAW0FDK4_9APHY</name>
<protein>
    <recommendedName>
        <fullName evidence="3">DUF6535 domain-containing protein</fullName>
    </recommendedName>
</protein>